<name>A0A7G2CJY4_9TRYP</name>
<organism evidence="2 3">
    <name type="scientific">Angomonas deanei</name>
    <dbReference type="NCBI Taxonomy" id="59799"/>
    <lineage>
        <taxon>Eukaryota</taxon>
        <taxon>Discoba</taxon>
        <taxon>Euglenozoa</taxon>
        <taxon>Kinetoplastea</taxon>
        <taxon>Metakinetoplastina</taxon>
        <taxon>Trypanosomatida</taxon>
        <taxon>Trypanosomatidae</taxon>
        <taxon>Strigomonadinae</taxon>
        <taxon>Angomonas</taxon>
    </lineage>
</organism>
<dbReference type="GO" id="GO:0046872">
    <property type="term" value="F:metal ion binding"/>
    <property type="evidence" value="ECO:0007669"/>
    <property type="project" value="UniProtKB-ARBA"/>
</dbReference>
<reference evidence="2 3" key="1">
    <citation type="submission" date="2020-08" db="EMBL/GenBank/DDBJ databases">
        <authorList>
            <person name="Newling K."/>
            <person name="Davey J."/>
            <person name="Forrester S."/>
        </authorList>
    </citation>
    <scope>NUCLEOTIDE SEQUENCE [LARGE SCALE GENOMIC DNA]</scope>
    <source>
        <strain evidence="3">Crithidia deanei Carvalho (ATCC PRA-265)</strain>
    </source>
</reference>
<sequence length="359" mass="40766">MRLARHTGLLHDLYFSKSHTTLLSRRHKAYILKHRRGFLPPDLKDVPGAIGCLYGMLPDVDEYSRFVLPLEVVKEYHRMGFVKIPQLVLDGRQVDVLNDEVQQLENNVEHHPKMEYLYGTSLSNLTEGPLFTSQGVWRACWGLHDLVHLPFLTVAASQALGNAAVRLWYDEVHRKSPRIGPFTPWRQNYALWQQVTTPASGHASLFLAFDYLTKDRGAPCLIPGSHRWREEGEELLQVPFTAEDEMQQMNSIWEHLREEEVEALQDSPPVTLELRRGEALLIHPLTIHAVHGNRSALPCRSATVHYCDTSVRAARSGAVLPNCTQLFHEGEVLTGTHFPIVFDPEVVEDLPLLTSDEAL</sequence>
<dbReference type="PANTHER" id="PTHR20883">
    <property type="entry name" value="PHYTANOYL-COA DIOXYGENASE DOMAIN CONTAINING 1"/>
    <property type="match status" value="1"/>
</dbReference>
<dbReference type="Proteomes" id="UP000515908">
    <property type="component" value="Chromosome 16"/>
</dbReference>
<dbReference type="PANTHER" id="PTHR20883:SF48">
    <property type="entry name" value="ECTOINE DIOXYGENASE"/>
    <property type="match status" value="1"/>
</dbReference>
<dbReference type="VEuPathDB" id="TriTrypDB:ADEAN_000769500"/>
<dbReference type="OrthoDB" id="445007at2759"/>
<dbReference type="InterPro" id="IPR008775">
    <property type="entry name" value="Phytyl_CoA_dOase-like"/>
</dbReference>
<dbReference type="GO" id="GO:0051213">
    <property type="term" value="F:dioxygenase activity"/>
    <property type="evidence" value="ECO:0007669"/>
    <property type="project" value="UniProtKB-KW"/>
</dbReference>
<evidence type="ECO:0000256" key="1">
    <source>
        <dbReference type="ARBA" id="ARBA00001962"/>
    </source>
</evidence>
<protein>
    <submittedName>
        <fullName evidence="2">Phytanoyl-CoA dioxygenase (PhyH), putative</fullName>
    </submittedName>
</protein>
<keyword evidence="2" id="KW-0223">Dioxygenase</keyword>
<evidence type="ECO:0000313" key="3">
    <source>
        <dbReference type="Proteomes" id="UP000515908"/>
    </source>
</evidence>
<keyword evidence="2" id="KW-0560">Oxidoreductase</keyword>
<accession>A0A7G2CJY4</accession>
<dbReference type="EMBL" id="LR877160">
    <property type="protein sequence ID" value="CAD2220180.1"/>
    <property type="molecule type" value="Genomic_DNA"/>
</dbReference>
<dbReference type="Gene3D" id="2.60.120.620">
    <property type="entry name" value="q2cbj1_9rhob like domain"/>
    <property type="match status" value="1"/>
</dbReference>
<keyword evidence="3" id="KW-1185">Reference proteome</keyword>
<proteinExistence type="predicted"/>
<dbReference type="SUPFAM" id="SSF51197">
    <property type="entry name" value="Clavaminate synthase-like"/>
    <property type="match status" value="1"/>
</dbReference>
<dbReference type="Pfam" id="PF05721">
    <property type="entry name" value="PhyH"/>
    <property type="match status" value="1"/>
</dbReference>
<dbReference type="AlphaFoldDB" id="A0A7G2CJY4"/>
<gene>
    <name evidence="2" type="ORF">ADEAN_000769500</name>
</gene>
<comment type="cofactor">
    <cofactor evidence="1">
        <name>Fe cation</name>
        <dbReference type="ChEBI" id="CHEBI:24875"/>
    </cofactor>
</comment>
<evidence type="ECO:0000313" key="2">
    <source>
        <dbReference type="EMBL" id="CAD2220180.1"/>
    </source>
</evidence>